<organism evidence="1 2">
    <name type="scientific">Penicillium diatomitis</name>
    <dbReference type="NCBI Taxonomy" id="2819901"/>
    <lineage>
        <taxon>Eukaryota</taxon>
        <taxon>Fungi</taxon>
        <taxon>Dikarya</taxon>
        <taxon>Ascomycota</taxon>
        <taxon>Pezizomycotina</taxon>
        <taxon>Eurotiomycetes</taxon>
        <taxon>Eurotiomycetidae</taxon>
        <taxon>Eurotiales</taxon>
        <taxon>Aspergillaceae</taxon>
        <taxon>Penicillium</taxon>
    </lineage>
</organism>
<reference evidence="1" key="1">
    <citation type="submission" date="2022-12" db="EMBL/GenBank/DDBJ databases">
        <authorList>
            <person name="Petersen C."/>
        </authorList>
    </citation>
    <scope>NUCLEOTIDE SEQUENCE</scope>
    <source>
        <strain evidence="1">IBT 30728</strain>
    </source>
</reference>
<sequence length="75" mass="8736">MARRRGGWMEMEIEGTELRDSLGETWCFRWRRRQGDSQQEDRERRFPVLVTGGHEAALGADSAVCAWAYAEYRAL</sequence>
<dbReference type="AlphaFoldDB" id="A0A9W9XMN8"/>
<dbReference type="RefSeq" id="XP_056794388.1">
    <property type="nucleotide sequence ID" value="XM_056930095.1"/>
</dbReference>
<name>A0A9W9XMN8_9EURO</name>
<keyword evidence="2" id="KW-1185">Reference proteome</keyword>
<gene>
    <name evidence="1" type="ORF">N7539_000491</name>
</gene>
<protein>
    <submittedName>
        <fullName evidence="1">Uncharacterized protein</fullName>
    </submittedName>
</protein>
<reference evidence="1" key="2">
    <citation type="journal article" date="2023" name="IMA Fungus">
        <title>Comparative genomic study of the Penicillium genus elucidates a diverse pangenome and 15 lateral gene transfer events.</title>
        <authorList>
            <person name="Petersen C."/>
            <person name="Sorensen T."/>
            <person name="Nielsen M.R."/>
            <person name="Sondergaard T.E."/>
            <person name="Sorensen J.L."/>
            <person name="Fitzpatrick D.A."/>
            <person name="Frisvad J.C."/>
            <person name="Nielsen K.L."/>
        </authorList>
    </citation>
    <scope>NUCLEOTIDE SEQUENCE</scope>
    <source>
        <strain evidence="1">IBT 30728</strain>
    </source>
</reference>
<accession>A0A9W9XMN8</accession>
<dbReference type="EMBL" id="JAPWDQ010000001">
    <property type="protein sequence ID" value="KAJ5495375.1"/>
    <property type="molecule type" value="Genomic_DNA"/>
</dbReference>
<evidence type="ECO:0000313" key="1">
    <source>
        <dbReference type="EMBL" id="KAJ5495375.1"/>
    </source>
</evidence>
<proteinExistence type="predicted"/>
<evidence type="ECO:0000313" key="2">
    <source>
        <dbReference type="Proteomes" id="UP001148312"/>
    </source>
</evidence>
<dbReference type="GeneID" id="81620344"/>
<comment type="caution">
    <text evidence="1">The sequence shown here is derived from an EMBL/GenBank/DDBJ whole genome shotgun (WGS) entry which is preliminary data.</text>
</comment>
<dbReference type="Proteomes" id="UP001148312">
    <property type="component" value="Unassembled WGS sequence"/>
</dbReference>